<dbReference type="Proteomes" id="UP000566819">
    <property type="component" value="Unassembled WGS sequence"/>
</dbReference>
<feature type="chain" id="PRO_5034197187" evidence="8">
    <location>
        <begin position="22"/>
        <end position="539"/>
    </location>
</feature>
<comment type="similarity">
    <text evidence="1">Belongs to the peptidase S28 family.</text>
</comment>
<evidence type="ECO:0000256" key="8">
    <source>
        <dbReference type="SAM" id="SignalP"/>
    </source>
</evidence>
<proteinExistence type="inferred from homology"/>
<reference evidence="9 10" key="1">
    <citation type="submission" date="2020-03" db="EMBL/GenBank/DDBJ databases">
        <title>Draft Genome Sequence of Cudoniella acicularis.</title>
        <authorList>
            <person name="Buettner E."/>
            <person name="Kellner H."/>
        </authorList>
    </citation>
    <scope>NUCLEOTIDE SEQUENCE [LARGE SCALE GENOMIC DNA]</scope>
    <source>
        <strain evidence="9 10">DSM 108380</strain>
    </source>
</reference>
<evidence type="ECO:0000256" key="5">
    <source>
        <dbReference type="ARBA" id="ARBA00023180"/>
    </source>
</evidence>
<dbReference type="PANTHER" id="PTHR11010:SF23">
    <property type="entry name" value="SERINE PEPTIDASE"/>
    <property type="match status" value="1"/>
</dbReference>
<feature type="transmembrane region" description="Helical" evidence="7">
    <location>
        <begin position="514"/>
        <end position="533"/>
    </location>
</feature>
<keyword evidence="10" id="KW-1185">Reference proteome</keyword>
<keyword evidence="4" id="KW-0378">Hydrolase</keyword>
<dbReference type="InterPro" id="IPR008758">
    <property type="entry name" value="Peptidase_S28"/>
</dbReference>
<dbReference type="OrthoDB" id="1735038at2759"/>
<dbReference type="GO" id="GO:0008239">
    <property type="term" value="F:dipeptidyl-peptidase activity"/>
    <property type="evidence" value="ECO:0007669"/>
    <property type="project" value="TreeGrafter"/>
</dbReference>
<dbReference type="EMBL" id="JAAMPI010001826">
    <property type="protein sequence ID" value="KAF4622797.1"/>
    <property type="molecule type" value="Genomic_DNA"/>
</dbReference>
<evidence type="ECO:0000256" key="1">
    <source>
        <dbReference type="ARBA" id="ARBA00011079"/>
    </source>
</evidence>
<evidence type="ECO:0000256" key="3">
    <source>
        <dbReference type="ARBA" id="ARBA00022729"/>
    </source>
</evidence>
<dbReference type="SUPFAM" id="SSF53474">
    <property type="entry name" value="alpha/beta-Hydrolases"/>
    <property type="match status" value="1"/>
</dbReference>
<evidence type="ECO:0000256" key="2">
    <source>
        <dbReference type="ARBA" id="ARBA00022670"/>
    </source>
</evidence>
<accession>A0A8H4VUK6</accession>
<dbReference type="GO" id="GO:0006508">
    <property type="term" value="P:proteolysis"/>
    <property type="evidence" value="ECO:0007669"/>
    <property type="project" value="UniProtKB-KW"/>
</dbReference>
<evidence type="ECO:0000256" key="6">
    <source>
        <dbReference type="SAM" id="MobiDB-lite"/>
    </source>
</evidence>
<organism evidence="9 10">
    <name type="scientific">Cudoniella acicularis</name>
    <dbReference type="NCBI Taxonomy" id="354080"/>
    <lineage>
        <taxon>Eukaryota</taxon>
        <taxon>Fungi</taxon>
        <taxon>Dikarya</taxon>
        <taxon>Ascomycota</taxon>
        <taxon>Pezizomycotina</taxon>
        <taxon>Leotiomycetes</taxon>
        <taxon>Helotiales</taxon>
        <taxon>Tricladiaceae</taxon>
        <taxon>Cudoniella</taxon>
    </lineage>
</organism>
<keyword evidence="2" id="KW-0645">Protease</keyword>
<evidence type="ECO:0000256" key="7">
    <source>
        <dbReference type="SAM" id="Phobius"/>
    </source>
</evidence>
<feature type="signal peptide" evidence="8">
    <location>
        <begin position="1"/>
        <end position="21"/>
    </location>
</feature>
<dbReference type="PANTHER" id="PTHR11010">
    <property type="entry name" value="PROTEASE S28 PRO-X CARBOXYPEPTIDASE-RELATED"/>
    <property type="match status" value="1"/>
</dbReference>
<keyword evidence="7" id="KW-0472">Membrane</keyword>
<evidence type="ECO:0000313" key="9">
    <source>
        <dbReference type="EMBL" id="KAF4622797.1"/>
    </source>
</evidence>
<keyword evidence="7" id="KW-1133">Transmembrane helix</keyword>
<feature type="transmembrane region" description="Helical" evidence="7">
    <location>
        <begin position="485"/>
        <end position="507"/>
    </location>
</feature>
<evidence type="ECO:0000256" key="4">
    <source>
        <dbReference type="ARBA" id="ARBA00022801"/>
    </source>
</evidence>
<name>A0A8H4VUK6_9HELO</name>
<protein>
    <submittedName>
        <fullName evidence="9">Uncharacterized protein</fullName>
    </submittedName>
</protein>
<comment type="caution">
    <text evidence="9">The sequence shown here is derived from an EMBL/GenBank/DDBJ whole genome shotgun (WGS) entry which is preliminary data.</text>
</comment>
<keyword evidence="7" id="KW-0812">Transmembrane</keyword>
<dbReference type="GO" id="GO:0070008">
    <property type="term" value="F:serine-type exopeptidase activity"/>
    <property type="evidence" value="ECO:0007669"/>
    <property type="project" value="InterPro"/>
</dbReference>
<dbReference type="Pfam" id="PF05577">
    <property type="entry name" value="Peptidase_S28"/>
    <property type="match status" value="1"/>
</dbReference>
<sequence>MMFLWTLPFWALTVVAVAANAGNVHRCEKYDKHSGRCFFKQLIDHDDSSLGTFDQQFLYSTEFWKGPGSPIVFTTPGKTHLPNNALEYRVDLTSDYAKEIGGALVATEHRFFGKSIPNSSLSEENLKYLTVSQTIRDFVRFAQTVSLPFDTTGNSNAKNAPWVMVGCSWGGNLAAWTAVTAPGTFWAYHASNSPVQATRGDWTTFDNIRKSLPEQCSFLLSKMIDWIDSILLNDNEDLKVKLKTGYNLKFIDSNVNFARSHEKPPEILCKNIEDLDALLLNISKRGAKGTLEQEQVVWANSHFRFWTQNMLGCSHRDCRPFKWGYNEPGVNESDSRLWNWLMWNEPVGGFAGELDDERSLGVTSEHRLGGRRVSSPEMPIFTISGGDHCDDMWLLREKESNPAVIEVQAQEVAQIKQWVDEFYAERASSSNPVHEIKTTPPPSQGETQTGGIDMVQDATSEMVRAQNPANIGGGDLWGFLLRSPLIHFSVLLKTLASGIVVSAHFFSNNIYVRTLLYAGAFIIFFGPMFWGYIFSLVKA</sequence>
<evidence type="ECO:0000313" key="10">
    <source>
        <dbReference type="Proteomes" id="UP000566819"/>
    </source>
</evidence>
<dbReference type="Gene3D" id="3.40.50.1820">
    <property type="entry name" value="alpha/beta hydrolase"/>
    <property type="match status" value="1"/>
</dbReference>
<keyword evidence="3 8" id="KW-0732">Signal</keyword>
<dbReference type="AlphaFoldDB" id="A0A8H4VUK6"/>
<gene>
    <name evidence="9" type="ORF">G7Y89_g14228</name>
</gene>
<keyword evidence="5" id="KW-0325">Glycoprotein</keyword>
<feature type="region of interest" description="Disordered" evidence="6">
    <location>
        <begin position="430"/>
        <end position="449"/>
    </location>
</feature>
<dbReference type="InterPro" id="IPR029058">
    <property type="entry name" value="AB_hydrolase_fold"/>
</dbReference>